<gene>
    <name evidence="1" type="ORF">BSU04_05805</name>
</gene>
<accession>A0A226X9C8</accession>
<proteinExistence type="predicted"/>
<sequence length="43" mass="4764">MPTVGIFIGSVLAHRSFDYSHRPVIDAHKIRSQLINSIHHAAA</sequence>
<dbReference type="EMBL" id="MTHB01000034">
    <property type="protein sequence ID" value="OXC79600.1"/>
    <property type="molecule type" value="Genomic_DNA"/>
</dbReference>
<evidence type="ECO:0000313" key="1">
    <source>
        <dbReference type="EMBL" id="OXC79600.1"/>
    </source>
</evidence>
<name>A0A226X9C8_CABSO</name>
<protein>
    <submittedName>
        <fullName evidence="1">Uncharacterized protein</fullName>
    </submittedName>
</protein>
<evidence type="ECO:0000313" key="2">
    <source>
        <dbReference type="Proteomes" id="UP000214720"/>
    </source>
</evidence>
<reference evidence="2" key="1">
    <citation type="submission" date="2017-01" db="EMBL/GenBank/DDBJ databases">
        <title>Genome Analysis of Deinococcus marmoris KOPRI26562.</title>
        <authorList>
            <person name="Kim J.H."/>
            <person name="Oh H.-M."/>
        </authorList>
    </citation>
    <scope>NUCLEOTIDE SEQUENCE [LARGE SCALE GENOMIC DNA]</scope>
    <source>
        <strain evidence="2">PAMC 26633</strain>
    </source>
</reference>
<dbReference type="Proteomes" id="UP000214720">
    <property type="component" value="Unassembled WGS sequence"/>
</dbReference>
<organism evidence="1 2">
    <name type="scientific">Caballeronia sordidicola</name>
    <name type="common">Burkholderia sordidicola</name>
    <dbReference type="NCBI Taxonomy" id="196367"/>
    <lineage>
        <taxon>Bacteria</taxon>
        <taxon>Pseudomonadati</taxon>
        <taxon>Pseudomonadota</taxon>
        <taxon>Betaproteobacteria</taxon>
        <taxon>Burkholderiales</taxon>
        <taxon>Burkholderiaceae</taxon>
        <taxon>Caballeronia</taxon>
    </lineage>
</organism>
<dbReference type="AlphaFoldDB" id="A0A226X9C8"/>
<comment type="caution">
    <text evidence="1">The sequence shown here is derived from an EMBL/GenBank/DDBJ whole genome shotgun (WGS) entry which is preliminary data.</text>
</comment>